<dbReference type="PROSITE" id="PS00708">
    <property type="entry name" value="PRO_ENDOPEP_SER"/>
    <property type="match status" value="1"/>
</dbReference>
<dbReference type="FunFam" id="3.40.50.1820:FF:000275">
    <property type="entry name" value="Prolyl endopeptidase"/>
    <property type="match status" value="1"/>
</dbReference>
<evidence type="ECO:0000313" key="13">
    <source>
        <dbReference type="EnsemblMetazoa" id="SMAR003937-PA"/>
    </source>
</evidence>
<dbReference type="Gene3D" id="2.130.10.120">
    <property type="entry name" value="Prolyl oligopeptidase, N-terminal domain"/>
    <property type="match status" value="1"/>
</dbReference>
<feature type="domain" description="Peptidase S9 prolyl oligopeptidase catalytic" evidence="11">
    <location>
        <begin position="556"/>
        <end position="777"/>
    </location>
</feature>
<dbReference type="PRINTS" id="PR00862">
    <property type="entry name" value="PROLIGOPTASE"/>
</dbReference>
<comment type="similarity">
    <text evidence="3 10">Belongs to the peptidase S9A family.</text>
</comment>
<dbReference type="GO" id="GO:0006508">
    <property type="term" value="P:proteolysis"/>
    <property type="evidence" value="ECO:0007669"/>
    <property type="project" value="UniProtKB-KW"/>
</dbReference>
<dbReference type="InterPro" id="IPR051167">
    <property type="entry name" value="Prolyl_oligopep/macrocyclase"/>
</dbReference>
<evidence type="ECO:0000256" key="2">
    <source>
        <dbReference type="ARBA" id="ARBA00004496"/>
    </source>
</evidence>
<dbReference type="InterPro" id="IPR029058">
    <property type="entry name" value="AB_hydrolase_fold"/>
</dbReference>
<keyword evidence="8 10" id="KW-0720">Serine protease</keyword>
<dbReference type="Proteomes" id="UP000014500">
    <property type="component" value="Unassembled WGS sequence"/>
</dbReference>
<dbReference type="InterPro" id="IPR001375">
    <property type="entry name" value="Peptidase_S9_cat"/>
</dbReference>
<dbReference type="OMA" id="LDPWFSH"/>
<protein>
    <recommendedName>
        <fullName evidence="4 10">Prolyl endopeptidase</fullName>
        <ecNumber evidence="10">3.4.21.-</ecNumber>
    </recommendedName>
</protein>
<dbReference type="Gene3D" id="3.40.50.1820">
    <property type="entry name" value="alpha/beta hydrolase"/>
    <property type="match status" value="1"/>
</dbReference>
<proteinExistence type="inferred from homology"/>
<evidence type="ECO:0000256" key="6">
    <source>
        <dbReference type="ARBA" id="ARBA00022670"/>
    </source>
</evidence>
<sequence length="782" mass="89281">MKDVIAVFRLTVIVISTRKLVTLNTRLYDVIKEFSITREESIVTDPSFRVSFLVFMSNSALHSLKSDSEMELAVELKFDYPNARRDENVFDNYHGVKVADPYRWLEDPDSEETQSFVEEQNKITVPYIEKCKYKTQLNAKMTELWNYPKYSCPSRHGCRYFYYMNTGLQNQSVLYMQDSLESEPKVFLDPNQLSTDGTTSLNGTAFSENGEYFAYGLSESGSDWIKIKFRKVSNLEDYPEVLEKVKYSSITWTHDHEGIFYGRYPDQQGKTDGTEIMSNQNHKLYYHRLGTSQSEDILCVEFPKNLHWRIGCDVTDCGRYLIVSVQESCKDNQIYFCNLHKLPNGIDGQLDLTAIVDNFEAEYEYITNEGSVCTLRTNKGASKYCLVNVDLNNPAPENWITLVGEHNKDVLDWAAIVNKNKLVLCYIQDVKSVLQLHSLASGQLLMTFPLDVGTVTGYSGKKKDHEIFYQFTSFLTPGIIYRCDVSQAKLEPKIHKEITVPGFDPDLLQTTQIFYTTHDGSTIPMFIVHRKDLVLSGDNPCLLYGYGGFNISIQPTFSISRIIFLRFLEGVLAVANIRGGGEYGEEWHNSGRFLNKQNVFYDFQFAAQYLIDKKYTKSEKLIINGGSNGGLLVCSCLNQRPDLFGCAIVQVGVMDMLRYHKFTIGHAWISDYGSSDDEKHFQNLYNYSPLHNIRPPKNGGQYPSLLLLTADHDDRVVPLHSLKFIAELQHSIGKNPKQTNPLMIRVDIKAGHGAGKPTTKLIEEYTDIYCFIIQSLGLEFKD</sequence>
<dbReference type="SUPFAM" id="SSF53474">
    <property type="entry name" value="alpha/beta-Hydrolases"/>
    <property type="match status" value="1"/>
</dbReference>
<dbReference type="PANTHER" id="PTHR42881:SF2">
    <property type="entry name" value="PROLYL ENDOPEPTIDASE"/>
    <property type="match status" value="1"/>
</dbReference>
<evidence type="ECO:0000256" key="9">
    <source>
        <dbReference type="ARBA" id="ARBA00022990"/>
    </source>
</evidence>
<dbReference type="Pfam" id="PF02897">
    <property type="entry name" value="Peptidase_S9_N"/>
    <property type="match status" value="1"/>
</dbReference>
<dbReference type="FunFam" id="2.130.10.120:FF:000001">
    <property type="entry name" value="Prolyl endopeptidase"/>
    <property type="match status" value="1"/>
</dbReference>
<dbReference type="eggNOG" id="KOG2237">
    <property type="taxonomic scope" value="Eukaryota"/>
</dbReference>
<evidence type="ECO:0000256" key="7">
    <source>
        <dbReference type="ARBA" id="ARBA00022801"/>
    </source>
</evidence>
<dbReference type="FunFam" id="3.40.50.1820:FF:000005">
    <property type="entry name" value="Prolyl endopeptidase"/>
    <property type="match status" value="1"/>
</dbReference>
<dbReference type="PANTHER" id="PTHR42881">
    <property type="entry name" value="PROLYL ENDOPEPTIDASE"/>
    <property type="match status" value="1"/>
</dbReference>
<reference evidence="14" key="1">
    <citation type="submission" date="2011-05" db="EMBL/GenBank/DDBJ databases">
        <authorList>
            <person name="Richards S.R."/>
            <person name="Qu J."/>
            <person name="Jiang H."/>
            <person name="Jhangiani S.N."/>
            <person name="Agravi P."/>
            <person name="Goodspeed R."/>
            <person name="Gross S."/>
            <person name="Mandapat C."/>
            <person name="Jackson L."/>
            <person name="Mathew T."/>
            <person name="Pu L."/>
            <person name="Thornton R."/>
            <person name="Saada N."/>
            <person name="Wilczek-Boney K.B."/>
            <person name="Lee S."/>
            <person name="Kovar C."/>
            <person name="Wu Y."/>
            <person name="Scherer S.E."/>
            <person name="Worley K.C."/>
            <person name="Muzny D.M."/>
            <person name="Gibbs R."/>
        </authorList>
    </citation>
    <scope>NUCLEOTIDE SEQUENCE</scope>
    <source>
        <strain evidence="14">Brora</strain>
    </source>
</reference>
<reference evidence="13" key="2">
    <citation type="submission" date="2015-02" db="UniProtKB">
        <authorList>
            <consortium name="EnsemblMetazoa"/>
        </authorList>
    </citation>
    <scope>IDENTIFICATION</scope>
</reference>
<evidence type="ECO:0000256" key="10">
    <source>
        <dbReference type="RuleBase" id="RU368024"/>
    </source>
</evidence>
<evidence type="ECO:0000256" key="8">
    <source>
        <dbReference type="ARBA" id="ARBA00022825"/>
    </source>
</evidence>
<evidence type="ECO:0000256" key="3">
    <source>
        <dbReference type="ARBA" id="ARBA00005228"/>
    </source>
</evidence>
<dbReference type="STRING" id="126957.T1IS74"/>
<dbReference type="EC" id="3.4.21.-" evidence="10"/>
<keyword evidence="5" id="KW-0963">Cytoplasm</keyword>
<evidence type="ECO:0000259" key="12">
    <source>
        <dbReference type="Pfam" id="PF02897"/>
    </source>
</evidence>
<dbReference type="GO" id="GO:0005829">
    <property type="term" value="C:cytosol"/>
    <property type="evidence" value="ECO:0007669"/>
    <property type="project" value="TreeGrafter"/>
</dbReference>
<dbReference type="InterPro" id="IPR002470">
    <property type="entry name" value="Peptidase_S9A"/>
</dbReference>
<dbReference type="GO" id="GO:0070012">
    <property type="term" value="F:oligopeptidase activity"/>
    <property type="evidence" value="ECO:0007669"/>
    <property type="project" value="TreeGrafter"/>
</dbReference>
<dbReference type="EMBL" id="JH431425">
    <property type="status" value="NOT_ANNOTATED_CDS"/>
    <property type="molecule type" value="Genomic_DNA"/>
</dbReference>
<dbReference type="Pfam" id="PF00326">
    <property type="entry name" value="Peptidase_S9"/>
    <property type="match status" value="1"/>
</dbReference>
<evidence type="ECO:0000259" key="11">
    <source>
        <dbReference type="Pfam" id="PF00326"/>
    </source>
</evidence>
<keyword evidence="6 10" id="KW-0645">Protease</keyword>
<dbReference type="SUPFAM" id="SSF50993">
    <property type="entry name" value="Peptidase/esterase 'gauge' domain"/>
    <property type="match status" value="1"/>
</dbReference>
<organism evidence="13 14">
    <name type="scientific">Strigamia maritima</name>
    <name type="common">European centipede</name>
    <name type="synonym">Geophilus maritimus</name>
    <dbReference type="NCBI Taxonomy" id="126957"/>
    <lineage>
        <taxon>Eukaryota</taxon>
        <taxon>Metazoa</taxon>
        <taxon>Ecdysozoa</taxon>
        <taxon>Arthropoda</taxon>
        <taxon>Myriapoda</taxon>
        <taxon>Chilopoda</taxon>
        <taxon>Pleurostigmophora</taxon>
        <taxon>Geophilomorpha</taxon>
        <taxon>Linotaeniidae</taxon>
        <taxon>Strigamia</taxon>
    </lineage>
</organism>
<dbReference type="GO" id="GO:0004252">
    <property type="term" value="F:serine-type endopeptidase activity"/>
    <property type="evidence" value="ECO:0007669"/>
    <property type="project" value="UniProtKB-UniRule"/>
</dbReference>
<dbReference type="HOGENOM" id="CLU_011290_1_1_1"/>
<evidence type="ECO:0000256" key="4">
    <source>
        <dbReference type="ARBA" id="ARBA00016310"/>
    </source>
</evidence>
<keyword evidence="7 10" id="KW-0378">Hydrolase</keyword>
<evidence type="ECO:0000256" key="5">
    <source>
        <dbReference type="ARBA" id="ARBA00022490"/>
    </source>
</evidence>
<accession>T1IS74</accession>
<dbReference type="InterPro" id="IPR002471">
    <property type="entry name" value="Pept_S9_AS"/>
</dbReference>
<keyword evidence="14" id="KW-1185">Reference proteome</keyword>
<dbReference type="EnsemblMetazoa" id="SMAR003937-RA">
    <property type="protein sequence ID" value="SMAR003937-PA"/>
    <property type="gene ID" value="SMAR003937"/>
</dbReference>
<comment type="subcellular location">
    <subcellularLocation>
        <location evidence="2">Cytoplasm</location>
    </subcellularLocation>
</comment>
<dbReference type="PhylomeDB" id="T1IS74"/>
<dbReference type="InterPro" id="IPR023302">
    <property type="entry name" value="Pept_S9A_N"/>
</dbReference>
<dbReference type="AlphaFoldDB" id="T1IS74"/>
<name>T1IS74_STRMM</name>
<feature type="domain" description="Peptidase S9A N-terminal" evidence="12">
    <location>
        <begin position="81"/>
        <end position="492"/>
    </location>
</feature>
<keyword evidence="9" id="KW-0007">Acetylation</keyword>
<evidence type="ECO:0000313" key="14">
    <source>
        <dbReference type="Proteomes" id="UP000014500"/>
    </source>
</evidence>
<evidence type="ECO:0000256" key="1">
    <source>
        <dbReference type="ARBA" id="ARBA00001070"/>
    </source>
</evidence>
<comment type="catalytic activity">
    <reaction evidence="1">
        <text>Hydrolysis of Pro-|-Xaa &gt;&gt; Ala-|-Xaa in oligopeptides.</text>
        <dbReference type="EC" id="3.4.21.26"/>
    </reaction>
</comment>